<dbReference type="AlphaFoldDB" id="A0A812QYK2"/>
<gene>
    <name evidence="2" type="ORF">SPIL2461_LOCUS10106</name>
</gene>
<evidence type="ECO:0008006" key="4">
    <source>
        <dbReference type="Google" id="ProtNLM"/>
    </source>
</evidence>
<comment type="caution">
    <text evidence="2">The sequence shown here is derived from an EMBL/GenBank/DDBJ whole genome shotgun (WGS) entry which is preliminary data.</text>
</comment>
<reference evidence="2" key="1">
    <citation type="submission" date="2021-02" db="EMBL/GenBank/DDBJ databases">
        <authorList>
            <person name="Dougan E. K."/>
            <person name="Rhodes N."/>
            <person name="Thang M."/>
            <person name="Chan C."/>
        </authorList>
    </citation>
    <scope>NUCLEOTIDE SEQUENCE</scope>
</reference>
<dbReference type="SUPFAM" id="SSF56399">
    <property type="entry name" value="ADP-ribosylation"/>
    <property type="match status" value="1"/>
</dbReference>
<evidence type="ECO:0000256" key="1">
    <source>
        <dbReference type="SAM" id="SignalP"/>
    </source>
</evidence>
<feature type="chain" id="PRO_5032394601" description="PARP catalytic domain-containing protein" evidence="1">
    <location>
        <begin position="17"/>
        <end position="214"/>
    </location>
</feature>
<dbReference type="OrthoDB" id="439270at2759"/>
<proteinExistence type="predicted"/>
<accession>A0A812QYK2</accession>
<feature type="signal peptide" evidence="1">
    <location>
        <begin position="1"/>
        <end position="16"/>
    </location>
</feature>
<dbReference type="Gene3D" id="3.90.228.10">
    <property type="match status" value="1"/>
</dbReference>
<sequence>MLAFVLLFQAVQLLHAVGSNNPAYSDAEALLDDDECQSGMNSDQCAMQALQIDRATTVQGDSPDQSMDNASNTTLGSGRWLLTLYHQTSESAGRSILKHGFRPGHVGWCGAGIYFAMSPEATSGKIKGPESKAGFIIEAKVDVGHVKHMPWHCTTSPSCRVHPMAKCQDRRNRGSWLAKQGYNSINFQPDAYGPEYVIYDTRRVVSMKGYRYHR</sequence>
<name>A0A812QYK2_SYMPI</name>
<dbReference type="EMBL" id="CAJNIZ010018446">
    <property type="protein sequence ID" value="CAE7409878.1"/>
    <property type="molecule type" value="Genomic_DNA"/>
</dbReference>
<protein>
    <recommendedName>
        <fullName evidence="4">PARP catalytic domain-containing protein</fullName>
    </recommendedName>
</protein>
<organism evidence="2 3">
    <name type="scientific">Symbiodinium pilosum</name>
    <name type="common">Dinoflagellate</name>
    <dbReference type="NCBI Taxonomy" id="2952"/>
    <lineage>
        <taxon>Eukaryota</taxon>
        <taxon>Sar</taxon>
        <taxon>Alveolata</taxon>
        <taxon>Dinophyceae</taxon>
        <taxon>Suessiales</taxon>
        <taxon>Symbiodiniaceae</taxon>
        <taxon>Symbiodinium</taxon>
    </lineage>
</organism>
<keyword evidence="3" id="KW-1185">Reference proteome</keyword>
<keyword evidence="1" id="KW-0732">Signal</keyword>
<evidence type="ECO:0000313" key="2">
    <source>
        <dbReference type="EMBL" id="CAE7409878.1"/>
    </source>
</evidence>
<evidence type="ECO:0000313" key="3">
    <source>
        <dbReference type="Proteomes" id="UP000649617"/>
    </source>
</evidence>
<dbReference type="Proteomes" id="UP000649617">
    <property type="component" value="Unassembled WGS sequence"/>
</dbReference>